<dbReference type="Proteomes" id="UP001209540">
    <property type="component" value="Unassembled WGS sequence"/>
</dbReference>
<dbReference type="Pfam" id="PF13812">
    <property type="entry name" value="PPR_3"/>
    <property type="match status" value="2"/>
</dbReference>
<feature type="compositionally biased region" description="Low complexity" evidence="6">
    <location>
        <begin position="830"/>
        <end position="855"/>
    </location>
</feature>
<dbReference type="EMBL" id="JAIXMP010000008">
    <property type="protein sequence ID" value="KAI9268992.1"/>
    <property type="molecule type" value="Genomic_DNA"/>
</dbReference>
<comment type="similarity">
    <text evidence="1">Belongs to the CCM1 family.</text>
</comment>
<proteinExistence type="inferred from homology"/>
<evidence type="ECO:0000313" key="8">
    <source>
        <dbReference type="Proteomes" id="UP001209540"/>
    </source>
</evidence>
<reference evidence="7" key="1">
    <citation type="journal article" date="2022" name="IScience">
        <title>Evolution of zygomycete secretomes and the origins of terrestrial fungal ecologies.</title>
        <authorList>
            <person name="Chang Y."/>
            <person name="Wang Y."/>
            <person name="Mondo S."/>
            <person name="Ahrendt S."/>
            <person name="Andreopoulos W."/>
            <person name="Barry K."/>
            <person name="Beard J."/>
            <person name="Benny G.L."/>
            <person name="Blankenship S."/>
            <person name="Bonito G."/>
            <person name="Cuomo C."/>
            <person name="Desiro A."/>
            <person name="Gervers K.A."/>
            <person name="Hundley H."/>
            <person name="Kuo A."/>
            <person name="LaButti K."/>
            <person name="Lang B.F."/>
            <person name="Lipzen A."/>
            <person name="O'Donnell K."/>
            <person name="Pangilinan J."/>
            <person name="Reynolds N."/>
            <person name="Sandor L."/>
            <person name="Smith M.E."/>
            <person name="Tsang A."/>
            <person name="Grigoriev I.V."/>
            <person name="Stajich J.E."/>
            <person name="Spatafora J.W."/>
        </authorList>
    </citation>
    <scope>NUCLEOTIDE SEQUENCE</scope>
    <source>
        <strain evidence="7">RSA 2281</strain>
    </source>
</reference>
<organism evidence="7 8">
    <name type="scientific">Phascolomyces articulosus</name>
    <dbReference type="NCBI Taxonomy" id="60185"/>
    <lineage>
        <taxon>Eukaryota</taxon>
        <taxon>Fungi</taxon>
        <taxon>Fungi incertae sedis</taxon>
        <taxon>Mucoromycota</taxon>
        <taxon>Mucoromycotina</taxon>
        <taxon>Mucoromycetes</taxon>
        <taxon>Mucorales</taxon>
        <taxon>Lichtheimiaceae</taxon>
        <taxon>Phascolomyces</taxon>
    </lineage>
</organism>
<keyword evidence="8" id="KW-1185">Reference proteome</keyword>
<comment type="function">
    <text evidence="3">Regulates mitochondrial small subunit maturation by controlling 15S rRNA 5'-end processing. Localizes to the 5' precursor of the 15S rRNA in a position that is subsequently occupied by mS47 in the mature yeast mtSSU. Uses structure and sequence-specific RNA recognition, binding to a single-stranded region of the precursor and specifically recognizing bases -6 to -1. The exchange of Ccm1 for mS47 is coupled to the irreversible removal of precursor rRNA that is accompanied by conformational changes of the mitoribosomal proteins uS5m and mS26. These conformational changes signal completion of 5'-end rRNA processing through protection of the mature 5'-end of the 15S rRNA and stabilization of mS47. The removal of the 5' precursor together with the dissociation of Ccm1 may be catalyzed by the 5'-3' exoribonuclease Pet127. Involved in the specific removal of group I introns in mitochondrial encoded transcripts.</text>
</comment>
<feature type="repeat" description="PPR" evidence="5">
    <location>
        <begin position="776"/>
        <end position="810"/>
    </location>
</feature>
<evidence type="ECO:0000256" key="1">
    <source>
        <dbReference type="ARBA" id="ARBA00006192"/>
    </source>
</evidence>
<feature type="repeat" description="PPR" evidence="5">
    <location>
        <begin position="704"/>
        <end position="739"/>
    </location>
</feature>
<evidence type="ECO:0000313" key="7">
    <source>
        <dbReference type="EMBL" id="KAI9268992.1"/>
    </source>
</evidence>
<comment type="caution">
    <text evidence="7">The sequence shown here is derived from an EMBL/GenBank/DDBJ whole genome shotgun (WGS) entry which is preliminary data.</text>
</comment>
<reference evidence="7" key="2">
    <citation type="submission" date="2023-02" db="EMBL/GenBank/DDBJ databases">
        <authorList>
            <consortium name="DOE Joint Genome Institute"/>
            <person name="Mondo S.J."/>
            <person name="Chang Y."/>
            <person name="Wang Y."/>
            <person name="Ahrendt S."/>
            <person name="Andreopoulos W."/>
            <person name="Barry K."/>
            <person name="Beard J."/>
            <person name="Benny G.L."/>
            <person name="Blankenship S."/>
            <person name="Bonito G."/>
            <person name="Cuomo C."/>
            <person name="Desiro A."/>
            <person name="Gervers K.A."/>
            <person name="Hundley H."/>
            <person name="Kuo A."/>
            <person name="LaButti K."/>
            <person name="Lang B.F."/>
            <person name="Lipzen A."/>
            <person name="O'Donnell K."/>
            <person name="Pangilinan J."/>
            <person name="Reynolds N."/>
            <person name="Sandor L."/>
            <person name="Smith M.W."/>
            <person name="Tsang A."/>
            <person name="Grigoriev I.V."/>
            <person name="Stajich J.E."/>
            <person name="Spatafora J.W."/>
        </authorList>
    </citation>
    <scope>NUCLEOTIDE SEQUENCE</scope>
    <source>
        <strain evidence="7">RSA 2281</strain>
    </source>
</reference>
<feature type="region of interest" description="Disordered" evidence="6">
    <location>
        <begin position="826"/>
        <end position="855"/>
    </location>
</feature>
<comment type="subunit">
    <text evidence="4">Binds to mitochondrial small subunit 15S rRNA.</text>
</comment>
<dbReference type="PANTHER" id="PTHR47447">
    <property type="entry name" value="OS03G0856100 PROTEIN"/>
    <property type="match status" value="1"/>
</dbReference>
<dbReference type="InterPro" id="IPR011990">
    <property type="entry name" value="TPR-like_helical_dom_sf"/>
</dbReference>
<evidence type="ECO:0000256" key="3">
    <source>
        <dbReference type="ARBA" id="ARBA00044493"/>
    </source>
</evidence>
<dbReference type="InterPro" id="IPR002885">
    <property type="entry name" value="PPR_rpt"/>
</dbReference>
<sequence>MSLQSLLRREGWRQQTTFAFLASAQTLCRNCLSRRLATTLTTTRTTHTTRPMVIPWRTIRNMPMHSTRRPFISRTQPYAPPHDNDTDVPEPIQQLRTHLYDPKLPSRNTMKSKSRSTRLQGRVHNTIIRRIRRIYVMQLYHEIRRDTHLLAELTHQDVEAMIHLFSSPSSTSSYFFSPHMNNNDKNMGSYQLLNKTAAEILYDLSIHRPALFNTQETEMLVCLFASCGDTARAENAMQGWMYNNNKSNEGPSSQAYEALVYSLAGKGDMEGVTAWLKNMQANGLTPTSMMVRAMVDGWLRQGEQDKAIEVLKLHGVKLFDSIRHAMEQEKDDLEILDVGLKVLGHGAIDDWLLEDARRFYRYCWERGLETKSLVRHLVDKSLHTFQLQHSYNLLLDAQGSQDNEGAQLIVRKLLKYYLSRNNTTYAFRLWSKVTGTTEPDMDVELFMALAKGNRHEELMRLYRSMKKRYPQHISMDLYNAGIRTLVRTNSYTHATTLYKDMIKTNKIPPQLMPTGLFYSLYGLCAKTGNTRMFRDVLERAAEAGMEMDNKALSSLMACYIEAGDLRAAKQVFEAIAESHGPDVVDFNLLIRLTVKEEEQGQGKIDFSKILKILQHMGKVQVEPDASTYRTLLEIYREGQVEQQLFERLLSDPEARKMDHVFLNNIALTRDIERYGPQVAATKFMNNDRSALFPGTPRRVPIAADSMTFKILLDALSDRPKYMSVAHKLFQTMRAKGWIPYQSVYEQMILGWARKGRIQRARKMIQEMENDLGIKADVRIYTMLVDGLLIQNNLRGAFQVIEEMESLGLDTDQVLLDRIERIEQDNYNKITSSSPSSSSSSSSTTTTIANSSSTPI</sequence>
<evidence type="ECO:0000256" key="2">
    <source>
        <dbReference type="ARBA" id="ARBA00022737"/>
    </source>
</evidence>
<accession>A0AAD5KEW2</accession>
<dbReference type="AlphaFoldDB" id="A0AAD5KEW2"/>
<name>A0AAD5KEW2_9FUNG</name>
<protein>
    <recommendedName>
        <fullName evidence="9">Pentacotripeptide-repeat region of PRORP domain-containing protein</fullName>
    </recommendedName>
</protein>
<gene>
    <name evidence="7" type="ORF">BDA99DRAFT_503178</name>
</gene>
<dbReference type="PROSITE" id="PS51375">
    <property type="entry name" value="PPR"/>
    <property type="match status" value="2"/>
</dbReference>
<dbReference type="Gene3D" id="1.25.40.10">
    <property type="entry name" value="Tetratricopeptide repeat domain"/>
    <property type="match status" value="3"/>
</dbReference>
<evidence type="ECO:0000256" key="6">
    <source>
        <dbReference type="SAM" id="MobiDB-lite"/>
    </source>
</evidence>
<evidence type="ECO:0000256" key="5">
    <source>
        <dbReference type="PROSITE-ProRule" id="PRU00708"/>
    </source>
</evidence>
<keyword evidence="2" id="KW-0677">Repeat</keyword>
<dbReference type="PANTHER" id="PTHR47447:SF17">
    <property type="entry name" value="OS12G0638900 PROTEIN"/>
    <property type="match status" value="1"/>
</dbReference>
<evidence type="ECO:0000256" key="4">
    <source>
        <dbReference type="ARBA" id="ARBA00044511"/>
    </source>
</evidence>
<evidence type="ECO:0008006" key="9">
    <source>
        <dbReference type="Google" id="ProtNLM"/>
    </source>
</evidence>